<sequence>MGEEKRHQMMQNLFGDQSEEEEEIDSEHESNPHPNYASDEAEGGMGHQGEVEGGGEGEVGEQGEAESEGELRDVGPDPGESEGEKEQSSQELDVGDQREESEREEKERETESDEKEEYGTRAVTSRRREVVESGSEGSEDAHYPDNEDEEVDQARSPT</sequence>
<dbReference type="AlphaFoldDB" id="A0A7J7CKR0"/>
<dbReference type="InParanoid" id="A0A7J7CKR0"/>
<comment type="caution">
    <text evidence="2">The sequence shown here is derived from an EMBL/GenBank/DDBJ whole genome shotgun (WGS) entry which is preliminary data.</text>
</comment>
<evidence type="ECO:0000313" key="3">
    <source>
        <dbReference type="Proteomes" id="UP000593562"/>
    </source>
</evidence>
<feature type="region of interest" description="Disordered" evidence="1">
    <location>
        <begin position="1"/>
        <end position="158"/>
    </location>
</feature>
<dbReference type="EMBL" id="JAAARO010000015">
    <property type="protein sequence ID" value="KAF5734653.1"/>
    <property type="molecule type" value="Genomic_DNA"/>
</dbReference>
<organism evidence="2 3">
    <name type="scientific">Tripterygium wilfordii</name>
    <name type="common">Thunder God vine</name>
    <dbReference type="NCBI Taxonomy" id="458696"/>
    <lineage>
        <taxon>Eukaryota</taxon>
        <taxon>Viridiplantae</taxon>
        <taxon>Streptophyta</taxon>
        <taxon>Embryophyta</taxon>
        <taxon>Tracheophyta</taxon>
        <taxon>Spermatophyta</taxon>
        <taxon>Magnoliopsida</taxon>
        <taxon>eudicotyledons</taxon>
        <taxon>Gunneridae</taxon>
        <taxon>Pentapetalae</taxon>
        <taxon>rosids</taxon>
        <taxon>fabids</taxon>
        <taxon>Celastrales</taxon>
        <taxon>Celastraceae</taxon>
        <taxon>Tripterygium</taxon>
    </lineage>
</organism>
<evidence type="ECO:0000313" key="2">
    <source>
        <dbReference type="EMBL" id="KAF5734653.1"/>
    </source>
</evidence>
<gene>
    <name evidence="2" type="ORF">HS088_TW15G00145</name>
</gene>
<dbReference type="Proteomes" id="UP000593562">
    <property type="component" value="Unassembled WGS sequence"/>
</dbReference>
<feature type="compositionally biased region" description="Acidic residues" evidence="1">
    <location>
        <begin position="17"/>
        <end position="26"/>
    </location>
</feature>
<feature type="compositionally biased region" description="Acidic residues" evidence="1">
    <location>
        <begin position="53"/>
        <end position="68"/>
    </location>
</feature>
<protein>
    <submittedName>
        <fullName evidence="2">Leo1-like family protein isoform 1</fullName>
    </submittedName>
</protein>
<evidence type="ECO:0000256" key="1">
    <source>
        <dbReference type="SAM" id="MobiDB-lite"/>
    </source>
</evidence>
<proteinExistence type="predicted"/>
<name>A0A7J7CKR0_TRIWF</name>
<accession>A0A7J7CKR0</accession>
<feature type="compositionally biased region" description="Gly residues" evidence="1">
    <location>
        <begin position="43"/>
        <end position="52"/>
    </location>
</feature>
<reference evidence="2 3" key="1">
    <citation type="journal article" date="2020" name="Nat. Commun.">
        <title>Genome of Tripterygium wilfordii and identification of cytochrome P450 involved in triptolide biosynthesis.</title>
        <authorList>
            <person name="Tu L."/>
            <person name="Su P."/>
            <person name="Zhang Z."/>
            <person name="Gao L."/>
            <person name="Wang J."/>
            <person name="Hu T."/>
            <person name="Zhou J."/>
            <person name="Zhang Y."/>
            <person name="Zhao Y."/>
            <person name="Liu Y."/>
            <person name="Song Y."/>
            <person name="Tong Y."/>
            <person name="Lu Y."/>
            <person name="Yang J."/>
            <person name="Xu C."/>
            <person name="Jia M."/>
            <person name="Peters R.J."/>
            <person name="Huang L."/>
            <person name="Gao W."/>
        </authorList>
    </citation>
    <scope>NUCLEOTIDE SEQUENCE [LARGE SCALE GENOMIC DNA]</scope>
    <source>
        <strain evidence="3">cv. XIE 37</strain>
        <tissue evidence="2">Leaf</tissue>
    </source>
</reference>
<keyword evidence="3" id="KW-1185">Reference proteome</keyword>
<feature type="compositionally biased region" description="Basic and acidic residues" evidence="1">
    <location>
        <begin position="95"/>
        <end position="109"/>
    </location>
</feature>